<gene>
    <name evidence="1" type="ORF">FA95DRAFT_1563585</name>
</gene>
<sequence length="217" mass="23595">MSRQFNDYAEDAHRLPTGMVRTAYDADTRQYTFRDKNGQLFVSAPGEEYGTLIPLKDAHRLVQAKGPENTMHMAPHRPVYFDETTKIRRSDDSGSSRSQPSTPPHAQRRPQRGMTFADILPPDLITPAPASPSEPGFSQSNLPSPTSSRTSSNHPRAASAPGGAGGSVAPVNKRYPGEAKSGTGVKKLRATASALGRSLTHLKRSGKKEQRDDYTPL</sequence>
<comment type="caution">
    <text evidence="1">The sequence shown here is derived from an EMBL/GenBank/DDBJ whole genome shotgun (WGS) entry which is preliminary data.</text>
</comment>
<accession>A0ACB8RGX6</accession>
<protein>
    <submittedName>
        <fullName evidence="1">Uncharacterized protein</fullName>
    </submittedName>
</protein>
<name>A0ACB8RGX6_9AGAM</name>
<evidence type="ECO:0000313" key="1">
    <source>
        <dbReference type="EMBL" id="KAI0043167.1"/>
    </source>
</evidence>
<reference evidence="1" key="2">
    <citation type="journal article" date="2022" name="New Phytol.">
        <title>Evolutionary transition to the ectomycorrhizal habit in the genomes of a hyperdiverse lineage of mushroom-forming fungi.</title>
        <authorList>
            <person name="Looney B."/>
            <person name="Miyauchi S."/>
            <person name="Morin E."/>
            <person name="Drula E."/>
            <person name="Courty P.E."/>
            <person name="Kohler A."/>
            <person name="Kuo A."/>
            <person name="LaButti K."/>
            <person name="Pangilinan J."/>
            <person name="Lipzen A."/>
            <person name="Riley R."/>
            <person name="Andreopoulos W."/>
            <person name="He G."/>
            <person name="Johnson J."/>
            <person name="Nolan M."/>
            <person name="Tritt A."/>
            <person name="Barry K.W."/>
            <person name="Grigoriev I.V."/>
            <person name="Nagy L.G."/>
            <person name="Hibbett D."/>
            <person name="Henrissat B."/>
            <person name="Matheny P.B."/>
            <person name="Labbe J."/>
            <person name="Martin F.M."/>
        </authorList>
    </citation>
    <scope>NUCLEOTIDE SEQUENCE</scope>
    <source>
        <strain evidence="1">FP105234-sp</strain>
    </source>
</reference>
<evidence type="ECO:0000313" key="2">
    <source>
        <dbReference type="Proteomes" id="UP000814033"/>
    </source>
</evidence>
<dbReference type="EMBL" id="MU276030">
    <property type="protein sequence ID" value="KAI0043167.1"/>
    <property type="molecule type" value="Genomic_DNA"/>
</dbReference>
<proteinExistence type="predicted"/>
<reference evidence="1" key="1">
    <citation type="submission" date="2021-02" db="EMBL/GenBank/DDBJ databases">
        <authorList>
            <consortium name="DOE Joint Genome Institute"/>
            <person name="Ahrendt S."/>
            <person name="Looney B.P."/>
            <person name="Miyauchi S."/>
            <person name="Morin E."/>
            <person name="Drula E."/>
            <person name="Courty P.E."/>
            <person name="Chicoki N."/>
            <person name="Fauchery L."/>
            <person name="Kohler A."/>
            <person name="Kuo A."/>
            <person name="Labutti K."/>
            <person name="Pangilinan J."/>
            <person name="Lipzen A."/>
            <person name="Riley R."/>
            <person name="Andreopoulos W."/>
            <person name="He G."/>
            <person name="Johnson J."/>
            <person name="Barry K.W."/>
            <person name="Grigoriev I.V."/>
            <person name="Nagy L."/>
            <person name="Hibbett D."/>
            <person name="Henrissat B."/>
            <person name="Matheny P.B."/>
            <person name="Labbe J."/>
            <person name="Martin F."/>
        </authorList>
    </citation>
    <scope>NUCLEOTIDE SEQUENCE</scope>
    <source>
        <strain evidence="1">FP105234-sp</strain>
    </source>
</reference>
<keyword evidence="2" id="KW-1185">Reference proteome</keyword>
<organism evidence="1 2">
    <name type="scientific">Auriscalpium vulgare</name>
    <dbReference type="NCBI Taxonomy" id="40419"/>
    <lineage>
        <taxon>Eukaryota</taxon>
        <taxon>Fungi</taxon>
        <taxon>Dikarya</taxon>
        <taxon>Basidiomycota</taxon>
        <taxon>Agaricomycotina</taxon>
        <taxon>Agaricomycetes</taxon>
        <taxon>Russulales</taxon>
        <taxon>Auriscalpiaceae</taxon>
        <taxon>Auriscalpium</taxon>
    </lineage>
</organism>
<dbReference type="Proteomes" id="UP000814033">
    <property type="component" value="Unassembled WGS sequence"/>
</dbReference>